<dbReference type="AlphaFoldDB" id="A0A4R7T9E0"/>
<dbReference type="RefSeq" id="WP_133977526.1">
    <property type="nucleotide sequence ID" value="NZ_SOCE01000001.1"/>
</dbReference>
<gene>
    <name evidence="2" type="ORF">EV138_1336</name>
</gene>
<evidence type="ECO:0000313" key="2">
    <source>
        <dbReference type="EMBL" id="TDU87807.1"/>
    </source>
</evidence>
<feature type="signal peptide" evidence="1">
    <location>
        <begin position="1"/>
        <end position="22"/>
    </location>
</feature>
<reference evidence="2 3" key="1">
    <citation type="submission" date="2019-03" db="EMBL/GenBank/DDBJ databases">
        <title>Genomic Encyclopedia of Type Strains, Phase III (KMG-III): the genomes of soil and plant-associated and newly described type strains.</title>
        <authorList>
            <person name="Whitman W."/>
        </authorList>
    </citation>
    <scope>NUCLEOTIDE SEQUENCE [LARGE SCALE GENOMIC DNA]</scope>
    <source>
        <strain evidence="2 3">VKM Ac-2575</strain>
    </source>
</reference>
<name>A0A4R7T9E0_9ACTN</name>
<organism evidence="2 3">
    <name type="scientific">Kribbella voronezhensis</name>
    <dbReference type="NCBI Taxonomy" id="2512212"/>
    <lineage>
        <taxon>Bacteria</taxon>
        <taxon>Bacillati</taxon>
        <taxon>Actinomycetota</taxon>
        <taxon>Actinomycetes</taxon>
        <taxon>Propionibacteriales</taxon>
        <taxon>Kribbellaceae</taxon>
        <taxon>Kribbella</taxon>
    </lineage>
</organism>
<dbReference type="OrthoDB" id="4230344at2"/>
<dbReference type="PROSITE" id="PS51257">
    <property type="entry name" value="PROKAR_LIPOPROTEIN"/>
    <property type="match status" value="1"/>
</dbReference>
<accession>A0A4R7T9E0</accession>
<protein>
    <submittedName>
        <fullName evidence="2">Uncharacterized protein</fullName>
    </submittedName>
</protein>
<keyword evidence="3" id="KW-1185">Reference proteome</keyword>
<evidence type="ECO:0000256" key="1">
    <source>
        <dbReference type="SAM" id="SignalP"/>
    </source>
</evidence>
<dbReference type="Proteomes" id="UP000295151">
    <property type="component" value="Unassembled WGS sequence"/>
</dbReference>
<feature type="chain" id="PRO_5038874892" evidence="1">
    <location>
        <begin position="23"/>
        <end position="215"/>
    </location>
</feature>
<sequence length="215" mass="22172">MSGPFRSKASALTAVVLLTALAGCGGTSESPTTVTSSPAASSSPAQFTSRAFSLPLTVTLPASLVPQPSEDTKNLISWNAVSGSGGMRFLLPVVVYHPDSTTPAPLPKDYPAYLRGLVDAGGTLADESTTTVGGHATILLTGTTSRGLDGTLGCPAPTTPREVCFGLQPDLVLRIAVIDLGDRTLLAWARSPQGDSGAPKFFTDFEAMIHTLKLT</sequence>
<comment type="caution">
    <text evidence="2">The sequence shown here is derived from an EMBL/GenBank/DDBJ whole genome shotgun (WGS) entry which is preliminary data.</text>
</comment>
<evidence type="ECO:0000313" key="3">
    <source>
        <dbReference type="Proteomes" id="UP000295151"/>
    </source>
</evidence>
<keyword evidence="1" id="KW-0732">Signal</keyword>
<dbReference type="EMBL" id="SOCE01000001">
    <property type="protein sequence ID" value="TDU87807.1"/>
    <property type="molecule type" value="Genomic_DNA"/>
</dbReference>
<proteinExistence type="predicted"/>